<evidence type="ECO:0000313" key="1">
    <source>
        <dbReference type="EMBL" id="RAU18405.1"/>
    </source>
</evidence>
<evidence type="ECO:0000313" key="2">
    <source>
        <dbReference type="Proteomes" id="UP000250744"/>
    </source>
</evidence>
<accession>A0A364NNE7</accession>
<organism evidence="1 2">
    <name type="scientific">Nitrincola tibetensis</name>
    <dbReference type="NCBI Taxonomy" id="2219697"/>
    <lineage>
        <taxon>Bacteria</taxon>
        <taxon>Pseudomonadati</taxon>
        <taxon>Pseudomonadota</taxon>
        <taxon>Gammaproteobacteria</taxon>
        <taxon>Oceanospirillales</taxon>
        <taxon>Oceanospirillaceae</taxon>
        <taxon>Nitrincola</taxon>
    </lineage>
</organism>
<keyword evidence="2" id="KW-1185">Reference proteome</keyword>
<sequence>MENFVAVVTSLTGDVWARSFDGSLRLLQVGDGLLPGETLVTATGAEVVLDFEGELVSVGPDQSLLMSASQRSAAPDVSDESVVVDPTLDAILAALDGDGDLLDELEAPAAGTDGAPDGGGASFVQLTRIVEAVDPLAFQFGTIGAESFEGLIFDGATVNDPGTLTTLVNNPNSGTIVVTGDTTNIPPGNTVVIVITDKNNNTVTTSAVVEENGSYTTEDVDVTDLTDGPITIDTSTTDNDGNPVTDQTTVELDIVESEITVETEVDNTGPSITVTGDTTDIPPGSELEVTITDQNGNTVTTTAIVEEDGSYTVDLDITDLTDGDLDIVVTGTDNNGNPVTGTGTDELDAVPSEITVETDVDNTGPSITVTGDTTDIPPGSELEVTITDQNGNTVTTTAIVEEDGSYTVDLDITDLTDGDLDIVVTGTDNNGNPVTGTGTDELDAVPSEITVETDVDNTGPSITVTGDTTDIPPGSELEVTITDQNGNTVTTTAIVEED</sequence>
<name>A0A364NNE7_9GAMM</name>
<dbReference type="Gene3D" id="2.60.40.10">
    <property type="entry name" value="Immunoglobulins"/>
    <property type="match status" value="3"/>
</dbReference>
<dbReference type="InterPro" id="IPR047777">
    <property type="entry name" value="LapA-like_RM"/>
</dbReference>
<dbReference type="NCBIfam" id="NF033510">
    <property type="entry name" value="Ca_tandemer"/>
    <property type="match status" value="2"/>
</dbReference>
<dbReference type="NCBIfam" id="NF033682">
    <property type="entry name" value="retention_LapA"/>
    <property type="match status" value="1"/>
</dbReference>
<dbReference type="OrthoDB" id="220114at2"/>
<dbReference type="InterPro" id="IPR013783">
    <property type="entry name" value="Ig-like_fold"/>
</dbReference>
<evidence type="ECO:0008006" key="3">
    <source>
        <dbReference type="Google" id="ProtNLM"/>
    </source>
</evidence>
<dbReference type="EMBL" id="QKRX01000004">
    <property type="protein sequence ID" value="RAU18405.1"/>
    <property type="molecule type" value="Genomic_DNA"/>
</dbReference>
<feature type="non-terminal residue" evidence="1">
    <location>
        <position position="498"/>
    </location>
</feature>
<gene>
    <name evidence="1" type="ORF">DN062_06405</name>
</gene>
<proteinExistence type="predicted"/>
<comment type="caution">
    <text evidence="1">The sequence shown here is derived from an EMBL/GenBank/DDBJ whole genome shotgun (WGS) entry which is preliminary data.</text>
</comment>
<reference evidence="1 2" key="1">
    <citation type="submission" date="2018-06" db="EMBL/GenBank/DDBJ databases">
        <title>Nitrincola tibetense sp. nov., isolated from Lake XuguoCo on Tibetan Plateau.</title>
        <authorList>
            <person name="Xing P."/>
        </authorList>
    </citation>
    <scope>NUCLEOTIDE SEQUENCE [LARGE SCALE GENOMIC DNA]</scope>
    <source>
        <strain evidence="2">xg18</strain>
    </source>
</reference>
<protein>
    <recommendedName>
        <fullName evidence="3">Retention module-containing protein</fullName>
    </recommendedName>
</protein>
<dbReference type="AlphaFoldDB" id="A0A364NNE7"/>
<dbReference type="RefSeq" id="WP_112158513.1">
    <property type="nucleotide sequence ID" value="NZ_QKRX01000004.1"/>
</dbReference>
<dbReference type="Proteomes" id="UP000250744">
    <property type="component" value="Unassembled WGS sequence"/>
</dbReference>